<dbReference type="PIRSF" id="PIRSF015840">
    <property type="entry name" value="DUF284_TM_euk"/>
    <property type="match status" value="1"/>
</dbReference>
<accession>A0A422NR22</accession>
<dbReference type="Pfam" id="PF03381">
    <property type="entry name" value="CDC50"/>
    <property type="match status" value="1"/>
</dbReference>
<dbReference type="OMA" id="IPWSMFN"/>
<protein>
    <recommendedName>
        <fullName evidence="10">ALA-interacting subunit</fullName>
    </recommendedName>
</protein>
<comment type="caution">
    <text evidence="8">The sequence shown here is derived from an EMBL/GenBank/DDBJ whole genome shotgun (WGS) entry which is preliminary data.</text>
</comment>
<dbReference type="AlphaFoldDB" id="A0A422NR22"/>
<dbReference type="GO" id="GO:0005886">
    <property type="term" value="C:plasma membrane"/>
    <property type="evidence" value="ECO:0007669"/>
    <property type="project" value="TreeGrafter"/>
</dbReference>
<dbReference type="GeneID" id="40326994"/>
<dbReference type="InterPro" id="IPR005045">
    <property type="entry name" value="CDC50/LEM3_fam"/>
</dbReference>
<keyword evidence="5 6" id="KW-0472">Membrane</keyword>
<feature type="transmembrane region" description="Helical" evidence="7">
    <location>
        <begin position="358"/>
        <end position="380"/>
    </location>
</feature>
<dbReference type="RefSeq" id="XP_029240095.1">
    <property type="nucleotide sequence ID" value="XM_029380041.1"/>
</dbReference>
<dbReference type="PANTHER" id="PTHR10926:SF0">
    <property type="entry name" value="CDC50, ISOFORM A"/>
    <property type="match status" value="1"/>
</dbReference>
<comment type="subcellular location">
    <subcellularLocation>
        <location evidence="1">Membrane</location>
        <topology evidence="1">Multi-pass membrane protein</topology>
    </subcellularLocation>
</comment>
<evidence type="ECO:0000256" key="6">
    <source>
        <dbReference type="PIRNR" id="PIRNR015840"/>
    </source>
</evidence>
<keyword evidence="9" id="KW-1185">Reference proteome</keyword>
<evidence type="ECO:0000313" key="8">
    <source>
        <dbReference type="EMBL" id="RNF07913.1"/>
    </source>
</evidence>
<evidence type="ECO:0000256" key="4">
    <source>
        <dbReference type="ARBA" id="ARBA00022989"/>
    </source>
</evidence>
<dbReference type="PANTHER" id="PTHR10926">
    <property type="entry name" value="CELL CYCLE CONTROL PROTEIN 50"/>
    <property type="match status" value="1"/>
</dbReference>
<comment type="similarity">
    <text evidence="2 6">Belongs to the CDC50/LEM3 family.</text>
</comment>
<dbReference type="OrthoDB" id="340608at2759"/>
<dbReference type="GO" id="GO:0005783">
    <property type="term" value="C:endoplasmic reticulum"/>
    <property type="evidence" value="ECO:0007669"/>
    <property type="project" value="TreeGrafter"/>
</dbReference>
<evidence type="ECO:0000256" key="2">
    <source>
        <dbReference type="ARBA" id="ARBA00009457"/>
    </source>
</evidence>
<keyword evidence="4 7" id="KW-1133">Transmembrane helix</keyword>
<evidence type="ECO:0000256" key="1">
    <source>
        <dbReference type="ARBA" id="ARBA00004141"/>
    </source>
</evidence>
<gene>
    <name evidence="8" type="ORF">TraAM80_03061</name>
</gene>
<keyword evidence="3 7" id="KW-0812">Transmembrane</keyword>
<organism evidence="8 9">
    <name type="scientific">Trypanosoma rangeli</name>
    <dbReference type="NCBI Taxonomy" id="5698"/>
    <lineage>
        <taxon>Eukaryota</taxon>
        <taxon>Discoba</taxon>
        <taxon>Euglenozoa</taxon>
        <taxon>Kinetoplastea</taxon>
        <taxon>Metakinetoplastina</taxon>
        <taxon>Trypanosomatida</taxon>
        <taxon>Trypanosomatidae</taxon>
        <taxon>Trypanosoma</taxon>
        <taxon>Herpetosoma</taxon>
    </lineage>
</organism>
<evidence type="ECO:0000256" key="5">
    <source>
        <dbReference type="ARBA" id="ARBA00023136"/>
    </source>
</evidence>
<evidence type="ECO:0000256" key="3">
    <source>
        <dbReference type="ARBA" id="ARBA00022692"/>
    </source>
</evidence>
<dbReference type="EMBL" id="MKGL01000076">
    <property type="protein sequence ID" value="RNF07913.1"/>
    <property type="molecule type" value="Genomic_DNA"/>
</dbReference>
<reference evidence="8 9" key="1">
    <citation type="journal article" date="2018" name="BMC Genomics">
        <title>Genomic comparison of Trypanosoma conorhini and Trypanosoma rangeli to Trypanosoma cruzi strains of high and low virulence.</title>
        <authorList>
            <person name="Bradwell K.R."/>
            <person name="Koparde V.N."/>
            <person name="Matveyev A.V."/>
            <person name="Serrano M.G."/>
            <person name="Alves J.M."/>
            <person name="Parikh H."/>
            <person name="Huang B."/>
            <person name="Lee V."/>
            <person name="Espinosa-Alvarez O."/>
            <person name="Ortiz P.A."/>
            <person name="Costa-Martins A.G."/>
            <person name="Teixeira M.M."/>
            <person name="Buck G.A."/>
        </authorList>
    </citation>
    <scope>NUCLEOTIDE SEQUENCE [LARGE SCALE GENOMIC DNA]</scope>
    <source>
        <strain evidence="8 9">AM80</strain>
    </source>
</reference>
<proteinExistence type="inferred from homology"/>
<name>A0A422NR22_TRYRA</name>
<evidence type="ECO:0008006" key="10">
    <source>
        <dbReference type="Google" id="ProtNLM"/>
    </source>
</evidence>
<dbReference type="Proteomes" id="UP000283634">
    <property type="component" value="Unassembled WGS sequence"/>
</dbReference>
<dbReference type="GO" id="GO:0005794">
    <property type="term" value="C:Golgi apparatus"/>
    <property type="evidence" value="ECO:0007669"/>
    <property type="project" value="TreeGrafter"/>
</dbReference>
<sequence>MPRGAQGPIELLKQQRLPAWQPILTPLSVAVAFFILGVIFVPLGVLITLTNQRAKELSVRYDHVQRCTSTHNTGAFTYTGNGMTLRTGCITEVYFELRERLVAPVYLYYELTKFYQNHRRYSKSRSDAQLAGAVVRDIPDASPLVTPGEIKGLSGTSIRYMDGLNLKYKDFVYAPAGLIAWSMFNDTFTLYAEDNEGGVARQLICNTTDFSKATNLPLKGSTSQNMCTKKGIAWDTDVAYKYKAPNLDADCRFWTAARELYTGNVSTKALSNDTFFNKGWYAGELGHTIPVTTDEDLMVWMRPASLPTFRKLHRVIHTDLPPGRYLMLIGEHFDVSSFGGTKSFVLATLSWLGGKNVWLQALYLSTGGFSVIFAVVLLLVHRFCGDRASKAIDALIRK</sequence>
<evidence type="ECO:0000313" key="9">
    <source>
        <dbReference type="Proteomes" id="UP000283634"/>
    </source>
</evidence>
<evidence type="ECO:0000256" key="7">
    <source>
        <dbReference type="SAM" id="Phobius"/>
    </source>
</evidence>
<feature type="transmembrane region" description="Helical" evidence="7">
    <location>
        <begin position="27"/>
        <end position="50"/>
    </location>
</feature>